<evidence type="ECO:0000313" key="3">
    <source>
        <dbReference type="EMBL" id="MCG2616548.1"/>
    </source>
</evidence>
<dbReference type="PANTHER" id="PTHR23150:SF19">
    <property type="entry name" value="FORMYLGLYCINE-GENERATING ENZYME"/>
    <property type="match status" value="1"/>
</dbReference>
<dbReference type="InterPro" id="IPR042095">
    <property type="entry name" value="SUMF_sf"/>
</dbReference>
<evidence type="ECO:0000256" key="1">
    <source>
        <dbReference type="SAM" id="SignalP"/>
    </source>
</evidence>
<dbReference type="SUPFAM" id="SSF56436">
    <property type="entry name" value="C-type lectin-like"/>
    <property type="match status" value="1"/>
</dbReference>
<protein>
    <submittedName>
        <fullName evidence="3">Formylglycine-generating enzyme family protein</fullName>
    </submittedName>
</protein>
<feature type="chain" id="PRO_5046740911" evidence="1">
    <location>
        <begin position="21"/>
        <end position="719"/>
    </location>
</feature>
<feature type="signal peptide" evidence="1">
    <location>
        <begin position="1"/>
        <end position="20"/>
    </location>
</feature>
<organism evidence="3 4">
    <name type="scientific">Terrimonas ginsenosidimutans</name>
    <dbReference type="NCBI Taxonomy" id="2908004"/>
    <lineage>
        <taxon>Bacteria</taxon>
        <taxon>Pseudomonadati</taxon>
        <taxon>Bacteroidota</taxon>
        <taxon>Chitinophagia</taxon>
        <taxon>Chitinophagales</taxon>
        <taxon>Chitinophagaceae</taxon>
        <taxon>Terrimonas</taxon>
    </lineage>
</organism>
<dbReference type="RefSeq" id="WP_237875086.1">
    <property type="nucleotide sequence ID" value="NZ_JAKLTR010000014.1"/>
</dbReference>
<proteinExistence type="predicted"/>
<dbReference type="Proteomes" id="UP001165367">
    <property type="component" value="Unassembled WGS sequence"/>
</dbReference>
<dbReference type="InterPro" id="IPR051043">
    <property type="entry name" value="Sulfatase_Mod_Factor_Kinase"/>
</dbReference>
<evidence type="ECO:0000313" key="4">
    <source>
        <dbReference type="Proteomes" id="UP001165367"/>
    </source>
</evidence>
<name>A0ABS9KW67_9BACT</name>
<feature type="domain" description="Sulfatase-modifying factor enzyme-like" evidence="2">
    <location>
        <begin position="506"/>
        <end position="716"/>
    </location>
</feature>
<comment type="caution">
    <text evidence="3">The sequence shown here is derived from an EMBL/GenBank/DDBJ whole genome shotgun (WGS) entry which is preliminary data.</text>
</comment>
<gene>
    <name evidence="3" type="ORF">LZZ85_19765</name>
</gene>
<keyword evidence="4" id="KW-1185">Reference proteome</keyword>
<dbReference type="PANTHER" id="PTHR23150">
    <property type="entry name" value="SULFATASE MODIFYING FACTOR 1, 2"/>
    <property type="match status" value="1"/>
</dbReference>
<dbReference type="EMBL" id="JAKLTR010000014">
    <property type="protein sequence ID" value="MCG2616548.1"/>
    <property type="molecule type" value="Genomic_DNA"/>
</dbReference>
<reference evidence="3" key="1">
    <citation type="submission" date="2022-01" db="EMBL/GenBank/DDBJ databases">
        <authorList>
            <person name="Jo J.-H."/>
            <person name="Im W.-T."/>
        </authorList>
    </citation>
    <scope>NUCLEOTIDE SEQUENCE</scope>
    <source>
        <strain evidence="3">NA20</strain>
    </source>
</reference>
<keyword evidence="1" id="KW-0732">Signal</keyword>
<dbReference type="InterPro" id="IPR005532">
    <property type="entry name" value="SUMF_dom"/>
</dbReference>
<dbReference type="InterPro" id="IPR016187">
    <property type="entry name" value="CTDL_fold"/>
</dbReference>
<evidence type="ECO:0000259" key="2">
    <source>
        <dbReference type="Pfam" id="PF03781"/>
    </source>
</evidence>
<dbReference type="Gene3D" id="3.90.1580.10">
    <property type="entry name" value="paralog of FGE (formylglycine-generating enzyme)"/>
    <property type="match status" value="1"/>
</dbReference>
<accession>A0ABS9KW67</accession>
<sequence>MKKSLLLLIAALQVSTISFSQMGPRKPNPQLASQPTQGQLRELFAGPAGNHQSWLDSMKSWRTKLRDTLQFNTNEYTRKELAWTRDIYTYAQVMAHDRYLYDPSTRKYTVDRFLNDVNKRYGGLDAVLIWPTYPNIGIDHRNQMDYLADMPGGYKGVKQLIDAFHKKNVRVFFPIMIWDHGTRKLAYSMAVELTKAMKQLGADGLNGDTMPGVTEDYKTVYDSLGYALALQPELSLQTLKMAEWNTMSWGYFWNYEQKPGVSVYKWLEPMHQVHITNRWATDKTDDLQYAFFNGVGYNAWENIWGIWNQVSPRHGEMIRRIRTIYQQFPGQWSSAGWTPHVPLSYKHVYASLFPGEKQSVYTFVNRDTVNDFSGEILKLPVEANTAYYDIWNGKQLLPKHKDGSVIIELSIEQRGFGAVVVIRSGQETASFKKFLQTMKKLSAQPLKAYSAVWKAIPQHQFTLQPTKRASSTPAGMIEIPAMKDYTFESIGVMIEGKELPTGLGIQHPWEQHASHTQKHVMNIPSFYIDKYPVTNEEFKQFIDVTKYHPADDHNFLKYWQNGTYAPGTGKQPVTWVSIEDARAYAKWAGKRLPHEWEWQYAAQGTDGRLYPWGAADSTKRPAVDSSRDIRMPTDVDAFPVGASPFGVMDLTGNVWQWTDEYADEHTRAAVLKGGSYYQAKTSRWYFPQAYELNKYGKYLLLSPGIDRAATIGFRCVADK</sequence>
<dbReference type="Pfam" id="PF03781">
    <property type="entry name" value="FGE-sulfatase"/>
    <property type="match status" value="1"/>
</dbReference>